<protein>
    <recommendedName>
        <fullName evidence="8">Rhodopsin domain-containing protein</fullName>
    </recommendedName>
</protein>
<dbReference type="GeneID" id="5441316"/>
<dbReference type="InterPro" id="IPR049326">
    <property type="entry name" value="Rhodopsin_dom_fungi"/>
</dbReference>
<feature type="transmembrane region" description="Helical" evidence="7">
    <location>
        <begin position="149"/>
        <end position="171"/>
    </location>
</feature>
<reference evidence="9 10" key="2">
    <citation type="journal article" date="2012" name="Eukaryot. Cell">
        <title>Genome update of Botrytis cinerea strains B05.10 and T4.</title>
        <authorList>
            <person name="Staats M."/>
            <person name="van Kan J.A."/>
        </authorList>
    </citation>
    <scope>NUCLEOTIDE SEQUENCE [LARGE SCALE GENOMIC DNA]</scope>
    <source>
        <strain evidence="9 10">B05.10</strain>
    </source>
</reference>
<feature type="transmembrane region" description="Helical" evidence="7">
    <location>
        <begin position="278"/>
        <end position="302"/>
    </location>
</feature>
<evidence type="ECO:0000256" key="1">
    <source>
        <dbReference type="ARBA" id="ARBA00004141"/>
    </source>
</evidence>
<evidence type="ECO:0000256" key="3">
    <source>
        <dbReference type="ARBA" id="ARBA00022989"/>
    </source>
</evidence>
<evidence type="ECO:0000256" key="6">
    <source>
        <dbReference type="SAM" id="MobiDB-lite"/>
    </source>
</evidence>
<keyword evidence="10" id="KW-1185">Reference proteome</keyword>
<evidence type="ECO:0000259" key="8">
    <source>
        <dbReference type="Pfam" id="PF20684"/>
    </source>
</evidence>
<keyword evidence="3 7" id="KW-1133">Transmembrane helix</keyword>
<proteinExistence type="inferred from homology"/>
<evidence type="ECO:0000256" key="7">
    <source>
        <dbReference type="SAM" id="Phobius"/>
    </source>
</evidence>
<feature type="transmembrane region" description="Helical" evidence="7">
    <location>
        <begin position="64"/>
        <end position="84"/>
    </location>
</feature>
<feature type="region of interest" description="Disordered" evidence="6">
    <location>
        <begin position="311"/>
        <end position="332"/>
    </location>
</feature>
<evidence type="ECO:0000256" key="4">
    <source>
        <dbReference type="ARBA" id="ARBA00023136"/>
    </source>
</evidence>
<feature type="transmembrane region" description="Helical" evidence="7">
    <location>
        <begin position="241"/>
        <end position="266"/>
    </location>
</feature>
<feature type="transmembrane region" description="Helical" evidence="7">
    <location>
        <begin position="115"/>
        <end position="137"/>
    </location>
</feature>
<dbReference type="EMBL" id="CP009807">
    <property type="protein sequence ID" value="ATZ48201.1"/>
    <property type="molecule type" value="Genomic_DNA"/>
</dbReference>
<dbReference type="RefSeq" id="XP_024547722.1">
    <property type="nucleotide sequence ID" value="XM_024691949.1"/>
</dbReference>
<sequence length="405" mass="45048">MSNDTQSQIDSTASALTYQTTHYNEDRGGLIVAICILNLTVIVTTVVVRLYAQNTIGKIRSLDSWLICIAAIIAIGVNICELVAKQNGLGKHFLRVMTEDYHPPNNYVTVFKMGYAMYLQQTLALMITKLSILAFYHRIFTVRHVTFKWSIYVTSLVSLCAGIATFIVFVFQCIPVELFWNRIYESLPPPYPVSLEGHCMSATIHVVVPLFFDLGTEIVILVLPVIGVWKLKLPMNKKLGLLTAFSLGIFVTAISIVRLVYTFPLAQGPDMSWDDIDVFLWTAIQCSFSIASACVPTMAPLYRVLSAKSKSSSYGNLEPSNSRRRTAQRSAPLESYGDTWIEDFDRDEGNGSKNQFVNAHEAMCSSDVVSKSCGRGCESSVAGPQIEMKKISVRKDITIQRSSMV</sequence>
<evidence type="ECO:0000313" key="9">
    <source>
        <dbReference type="EMBL" id="ATZ48201.1"/>
    </source>
</evidence>
<dbReference type="PANTHER" id="PTHR33048:SF47">
    <property type="entry name" value="INTEGRAL MEMBRANE PROTEIN-RELATED"/>
    <property type="match status" value="1"/>
</dbReference>
<reference evidence="9 10" key="1">
    <citation type="journal article" date="2011" name="PLoS Genet.">
        <title>Genomic analysis of the necrotrophic fungal pathogens Sclerotinia sclerotiorum and Botrytis cinerea.</title>
        <authorList>
            <person name="Amselem J."/>
            <person name="Cuomo C.A."/>
            <person name="van Kan J.A."/>
            <person name="Viaud M."/>
            <person name="Benito E.P."/>
            <person name="Couloux A."/>
            <person name="Coutinho P.M."/>
            <person name="de Vries R.P."/>
            <person name="Dyer P.S."/>
            <person name="Fillinger S."/>
            <person name="Fournier E."/>
            <person name="Gout L."/>
            <person name="Hahn M."/>
            <person name="Kohn L."/>
            <person name="Lapalu N."/>
            <person name="Plummer K.M."/>
            <person name="Pradier J.M."/>
            <person name="Quevillon E."/>
            <person name="Sharon A."/>
            <person name="Simon A."/>
            <person name="ten Have A."/>
            <person name="Tudzynski B."/>
            <person name="Tudzynski P."/>
            <person name="Wincker P."/>
            <person name="Andrew M."/>
            <person name="Anthouard V."/>
            <person name="Beever R.E."/>
            <person name="Beffa R."/>
            <person name="Benoit I."/>
            <person name="Bouzid O."/>
            <person name="Brault B."/>
            <person name="Chen Z."/>
            <person name="Choquer M."/>
            <person name="Collemare J."/>
            <person name="Cotton P."/>
            <person name="Danchin E.G."/>
            <person name="Da Silva C."/>
            <person name="Gautier A."/>
            <person name="Giraud C."/>
            <person name="Giraud T."/>
            <person name="Gonzalez C."/>
            <person name="Grossetete S."/>
            <person name="Guldener U."/>
            <person name="Henrissat B."/>
            <person name="Howlett B.J."/>
            <person name="Kodira C."/>
            <person name="Kretschmer M."/>
            <person name="Lappartient A."/>
            <person name="Leroch M."/>
            <person name="Levis C."/>
            <person name="Mauceli E."/>
            <person name="Neuveglise C."/>
            <person name="Oeser B."/>
            <person name="Pearson M."/>
            <person name="Poulain J."/>
            <person name="Poussereau N."/>
            <person name="Quesneville H."/>
            <person name="Rascle C."/>
            <person name="Schumacher J."/>
            <person name="Segurens B."/>
            <person name="Sexton A."/>
            <person name="Silva E."/>
            <person name="Sirven C."/>
            <person name="Soanes D.M."/>
            <person name="Talbot N.J."/>
            <person name="Templeton M."/>
            <person name="Yandava C."/>
            <person name="Yarden O."/>
            <person name="Zeng Q."/>
            <person name="Rollins J.A."/>
            <person name="Lebrun M.H."/>
            <person name="Dickman M."/>
        </authorList>
    </citation>
    <scope>NUCLEOTIDE SEQUENCE [LARGE SCALE GENOMIC DNA]</scope>
    <source>
        <strain evidence="9 10">B05.10</strain>
    </source>
</reference>
<evidence type="ECO:0000256" key="5">
    <source>
        <dbReference type="ARBA" id="ARBA00038359"/>
    </source>
</evidence>
<comment type="similarity">
    <text evidence="5">Belongs to the SAT4 family.</text>
</comment>
<feature type="compositionally biased region" description="Polar residues" evidence="6">
    <location>
        <begin position="311"/>
        <end position="320"/>
    </location>
</feature>
<dbReference type="AlphaFoldDB" id="A0A384JCM6"/>
<comment type="subcellular location">
    <subcellularLocation>
        <location evidence="1">Membrane</location>
        <topology evidence="1">Multi-pass membrane protein</topology>
    </subcellularLocation>
</comment>
<dbReference type="Pfam" id="PF20684">
    <property type="entry name" value="Fung_rhodopsin"/>
    <property type="match status" value="1"/>
</dbReference>
<keyword evidence="4 7" id="KW-0472">Membrane</keyword>
<feature type="transmembrane region" description="Helical" evidence="7">
    <location>
        <begin position="210"/>
        <end position="229"/>
    </location>
</feature>
<accession>A0A384JCM6</accession>
<dbReference type="KEGG" id="bfu:BCIN_03g04410"/>
<name>A0A384JCM6_BOTFB</name>
<dbReference type="Proteomes" id="UP000001798">
    <property type="component" value="Chromosome 3"/>
</dbReference>
<dbReference type="InterPro" id="IPR052337">
    <property type="entry name" value="SAT4-like"/>
</dbReference>
<organism evidence="9 10">
    <name type="scientific">Botryotinia fuckeliana (strain B05.10)</name>
    <name type="common">Noble rot fungus</name>
    <name type="synonym">Botrytis cinerea</name>
    <dbReference type="NCBI Taxonomy" id="332648"/>
    <lineage>
        <taxon>Eukaryota</taxon>
        <taxon>Fungi</taxon>
        <taxon>Dikarya</taxon>
        <taxon>Ascomycota</taxon>
        <taxon>Pezizomycotina</taxon>
        <taxon>Leotiomycetes</taxon>
        <taxon>Helotiales</taxon>
        <taxon>Sclerotiniaceae</taxon>
        <taxon>Botrytis</taxon>
    </lineage>
</organism>
<reference evidence="9 10" key="3">
    <citation type="journal article" date="2017" name="Mol. Plant Pathol.">
        <title>A gapless genome sequence of the fungus Botrytis cinerea.</title>
        <authorList>
            <person name="Van Kan J.A."/>
            <person name="Stassen J.H."/>
            <person name="Mosbach A."/>
            <person name="Van Der Lee T.A."/>
            <person name="Faino L."/>
            <person name="Farmer A.D."/>
            <person name="Papasotiriou D.G."/>
            <person name="Zhou S."/>
            <person name="Seidl M.F."/>
            <person name="Cottam E."/>
            <person name="Edel D."/>
            <person name="Hahn M."/>
            <person name="Schwartz D.C."/>
            <person name="Dietrich R.A."/>
            <person name="Widdison S."/>
            <person name="Scalliet G."/>
        </authorList>
    </citation>
    <scope>NUCLEOTIDE SEQUENCE [LARGE SCALE GENOMIC DNA]</scope>
    <source>
        <strain evidence="9 10">B05.10</strain>
    </source>
</reference>
<dbReference type="GO" id="GO:0016020">
    <property type="term" value="C:membrane"/>
    <property type="evidence" value="ECO:0007669"/>
    <property type="project" value="UniProtKB-SubCell"/>
</dbReference>
<dbReference type="VEuPathDB" id="FungiDB:Bcin03g04410"/>
<keyword evidence="2 7" id="KW-0812">Transmembrane</keyword>
<feature type="transmembrane region" description="Helical" evidence="7">
    <location>
        <begin position="30"/>
        <end position="52"/>
    </location>
</feature>
<dbReference type="OrthoDB" id="10017208at2759"/>
<dbReference type="PANTHER" id="PTHR33048">
    <property type="entry name" value="PTH11-LIKE INTEGRAL MEMBRANE PROTEIN (AFU_ORTHOLOGUE AFUA_5G11245)"/>
    <property type="match status" value="1"/>
</dbReference>
<evidence type="ECO:0000313" key="10">
    <source>
        <dbReference type="Proteomes" id="UP000001798"/>
    </source>
</evidence>
<gene>
    <name evidence="9" type="ORF">BCIN_03g04410</name>
</gene>
<feature type="domain" description="Rhodopsin" evidence="8">
    <location>
        <begin position="48"/>
        <end position="303"/>
    </location>
</feature>
<evidence type="ECO:0000256" key="2">
    <source>
        <dbReference type="ARBA" id="ARBA00022692"/>
    </source>
</evidence>